<feature type="region of interest" description="Disordered" evidence="1">
    <location>
        <begin position="1"/>
        <end position="30"/>
    </location>
</feature>
<name>A0A843WGI6_COLES</name>
<feature type="compositionally biased region" description="Basic and acidic residues" evidence="1">
    <location>
        <begin position="11"/>
        <end position="30"/>
    </location>
</feature>
<organism evidence="2 3">
    <name type="scientific">Colocasia esculenta</name>
    <name type="common">Wild taro</name>
    <name type="synonym">Arum esculentum</name>
    <dbReference type="NCBI Taxonomy" id="4460"/>
    <lineage>
        <taxon>Eukaryota</taxon>
        <taxon>Viridiplantae</taxon>
        <taxon>Streptophyta</taxon>
        <taxon>Embryophyta</taxon>
        <taxon>Tracheophyta</taxon>
        <taxon>Spermatophyta</taxon>
        <taxon>Magnoliopsida</taxon>
        <taxon>Liliopsida</taxon>
        <taxon>Araceae</taxon>
        <taxon>Aroideae</taxon>
        <taxon>Colocasieae</taxon>
        <taxon>Colocasia</taxon>
    </lineage>
</organism>
<proteinExistence type="predicted"/>
<keyword evidence="3" id="KW-1185">Reference proteome</keyword>
<sequence>MSGGGRRKSRGCRERGEKVRSEGAKNRSEKLVSTSLDVGVSVGVHMVDADTTSTSVDIDAILAFGQNSKTCRNHIDIEFQLRHAYFDHIQSKLTSSYTKLALSYPKSTSSYPMVALRHACYGRDQLKSNFVIYEANFVKSEAIYEVHFDR</sequence>
<protein>
    <submittedName>
        <fullName evidence="2">Uncharacterized protein</fullName>
    </submittedName>
</protein>
<dbReference type="EMBL" id="NMUH01002997">
    <property type="protein sequence ID" value="MQM03234.1"/>
    <property type="molecule type" value="Genomic_DNA"/>
</dbReference>
<dbReference type="AlphaFoldDB" id="A0A843WGI6"/>
<evidence type="ECO:0000313" key="2">
    <source>
        <dbReference type="EMBL" id="MQM03234.1"/>
    </source>
</evidence>
<gene>
    <name evidence="2" type="ORF">Taro_036010</name>
</gene>
<reference evidence="2" key="1">
    <citation type="submission" date="2017-07" db="EMBL/GenBank/DDBJ databases">
        <title>Taro Niue Genome Assembly and Annotation.</title>
        <authorList>
            <person name="Atibalentja N."/>
            <person name="Keating K."/>
            <person name="Fields C.J."/>
        </authorList>
    </citation>
    <scope>NUCLEOTIDE SEQUENCE</scope>
    <source>
        <strain evidence="2">Niue_2</strain>
        <tissue evidence="2">Leaf</tissue>
    </source>
</reference>
<dbReference type="Proteomes" id="UP000652761">
    <property type="component" value="Unassembled WGS sequence"/>
</dbReference>
<evidence type="ECO:0000313" key="3">
    <source>
        <dbReference type="Proteomes" id="UP000652761"/>
    </source>
</evidence>
<feature type="compositionally biased region" description="Basic residues" evidence="1">
    <location>
        <begin position="1"/>
        <end position="10"/>
    </location>
</feature>
<accession>A0A843WGI6</accession>
<evidence type="ECO:0000256" key="1">
    <source>
        <dbReference type="SAM" id="MobiDB-lite"/>
    </source>
</evidence>
<comment type="caution">
    <text evidence="2">The sequence shown here is derived from an EMBL/GenBank/DDBJ whole genome shotgun (WGS) entry which is preliminary data.</text>
</comment>